<dbReference type="EMBL" id="CP117826">
    <property type="protein sequence ID" value="XCC63169.1"/>
    <property type="molecule type" value="Genomic_DNA"/>
</dbReference>
<sequence length="193" mass="22156">MNTRKTDRRVKYTLDALKNALITLMQEEHISKISVKSLCELADVNRSTFYAHFHDQYDLLHHMEQEVLQNITKHLEQQTVGSGSPISFQVLSLILEYVQENAPLFKALLSDHCEPDIQREIMKLPDIMPVQIYSGLDTRTKDYLSVFGITGCISILQKWLQDGTPESADQVSRLIFQVLYNGVANFDRAVQEQ</sequence>
<protein>
    <submittedName>
        <fullName evidence="4">TetR/AcrR family transcriptional regulator</fullName>
    </submittedName>
</protein>
<dbReference type="InterPro" id="IPR009057">
    <property type="entry name" value="Homeodomain-like_sf"/>
</dbReference>
<evidence type="ECO:0000259" key="3">
    <source>
        <dbReference type="PROSITE" id="PS50977"/>
    </source>
</evidence>
<gene>
    <name evidence="4" type="ORF">PUP29_04445</name>
</gene>
<dbReference type="PANTHER" id="PTHR43479:SF7">
    <property type="entry name" value="TETR-FAMILY TRANSCRIPTIONAL REGULATOR"/>
    <property type="match status" value="1"/>
</dbReference>
<dbReference type="GO" id="GO:0003677">
    <property type="term" value="F:DNA binding"/>
    <property type="evidence" value="ECO:0007669"/>
    <property type="project" value="UniProtKB-UniRule"/>
</dbReference>
<dbReference type="Pfam" id="PF14278">
    <property type="entry name" value="TetR_C_8"/>
    <property type="match status" value="1"/>
</dbReference>
<dbReference type="InterPro" id="IPR039532">
    <property type="entry name" value="TetR_C_Firmicutes"/>
</dbReference>
<evidence type="ECO:0000256" key="2">
    <source>
        <dbReference type="PROSITE-ProRule" id="PRU00335"/>
    </source>
</evidence>
<reference evidence="4" key="1">
    <citation type="submission" date="2023-02" db="EMBL/GenBank/DDBJ databases">
        <title>Gut commensal Christensenella minuta modulates host metabolism via a new class of secondary bile acids.</title>
        <authorList>
            <person name="Liu C."/>
        </authorList>
    </citation>
    <scope>NUCLEOTIDE SEQUENCE</scope>
    <source>
        <strain evidence="4">CA70</strain>
    </source>
</reference>
<name>A0AAU8ABG9_9FIRM</name>
<accession>A0AAU8ABG9</accession>
<dbReference type="RefSeq" id="WP_079546980.1">
    <property type="nucleotide sequence ID" value="NZ_CP117826.1"/>
</dbReference>
<proteinExistence type="predicted"/>
<evidence type="ECO:0000313" key="4">
    <source>
        <dbReference type="EMBL" id="XCC63169.1"/>
    </source>
</evidence>
<feature type="domain" description="HTH tetR-type" evidence="3">
    <location>
        <begin position="11"/>
        <end position="71"/>
    </location>
</feature>
<dbReference type="PANTHER" id="PTHR43479">
    <property type="entry name" value="ACREF/ENVCD OPERON REPRESSOR-RELATED"/>
    <property type="match status" value="1"/>
</dbReference>
<dbReference type="AlphaFoldDB" id="A0AAU8ABG9"/>
<dbReference type="PROSITE" id="PS50977">
    <property type="entry name" value="HTH_TETR_2"/>
    <property type="match status" value="1"/>
</dbReference>
<evidence type="ECO:0000256" key="1">
    <source>
        <dbReference type="ARBA" id="ARBA00023125"/>
    </source>
</evidence>
<dbReference type="Gene3D" id="1.10.357.10">
    <property type="entry name" value="Tetracycline Repressor, domain 2"/>
    <property type="match status" value="1"/>
</dbReference>
<organism evidence="4">
    <name type="scientific">Christensenella massiliensis</name>
    <dbReference type="NCBI Taxonomy" id="1805714"/>
    <lineage>
        <taxon>Bacteria</taxon>
        <taxon>Bacillati</taxon>
        <taxon>Bacillota</taxon>
        <taxon>Clostridia</taxon>
        <taxon>Christensenellales</taxon>
        <taxon>Christensenellaceae</taxon>
        <taxon>Christensenella</taxon>
    </lineage>
</organism>
<dbReference type="InterPro" id="IPR001647">
    <property type="entry name" value="HTH_TetR"/>
</dbReference>
<dbReference type="InterPro" id="IPR050624">
    <property type="entry name" value="HTH-type_Tx_Regulator"/>
</dbReference>
<keyword evidence="1 2" id="KW-0238">DNA-binding</keyword>
<feature type="DNA-binding region" description="H-T-H motif" evidence="2">
    <location>
        <begin position="34"/>
        <end position="53"/>
    </location>
</feature>
<dbReference type="SUPFAM" id="SSF46689">
    <property type="entry name" value="Homeodomain-like"/>
    <property type="match status" value="1"/>
</dbReference>